<name>A0A844Z6C0_9SPHN</name>
<protein>
    <recommendedName>
        <fullName evidence="3">HNH endonuclease</fullName>
    </recommendedName>
</protein>
<dbReference type="OrthoDB" id="7541272at2"/>
<proteinExistence type="predicted"/>
<gene>
    <name evidence="1" type="ORF">GRI35_08275</name>
</gene>
<dbReference type="Proteomes" id="UP000460290">
    <property type="component" value="Unassembled WGS sequence"/>
</dbReference>
<dbReference type="AlphaFoldDB" id="A0A844Z6C0"/>
<dbReference type="RefSeq" id="WP_160613719.1">
    <property type="nucleotide sequence ID" value="NZ_JAUFQM010000001.1"/>
</dbReference>
<reference evidence="1 2" key="1">
    <citation type="submission" date="2019-12" db="EMBL/GenBank/DDBJ databases">
        <title>Genomic-based taxomic classification of the family Erythrobacteraceae.</title>
        <authorList>
            <person name="Xu L."/>
        </authorList>
    </citation>
    <scope>NUCLEOTIDE SEQUENCE [LARGE SCALE GENOMIC DNA]</scope>
    <source>
        <strain evidence="1 2">KCTC 42006</strain>
    </source>
</reference>
<keyword evidence="2" id="KW-1185">Reference proteome</keyword>
<dbReference type="EMBL" id="WTYZ01000001">
    <property type="protein sequence ID" value="MXO83358.1"/>
    <property type="molecule type" value="Genomic_DNA"/>
</dbReference>
<accession>A0A844Z6C0</accession>
<sequence>MMPHVGKRCIFCLRFFAADELTDEHSIPFALGGKSVLPRATCEVCREETSRFETKVLRGAFHAFRFKSGLQSRSKTPPKTLPIFGIDGDEGNRLEIPYDAYPTMLPLPRFRDAAILDNGNVDAAFIAPWVAVDQGQINAIFDSYAIQSFGSMSLDIISFSRMLAKIAHCLAVEAYGLNFTPYLPRMIRCDEQFNFRKYIRSKDNEALTSINPATKHTIQFCRMAIGDYKLLGCRLTLFSNLGAPTYEIVVGDEEGSFDFEPDIECEDIILAPEYRQGMVRADFSKSTTANATSGPTPVPNVLISKK</sequence>
<evidence type="ECO:0000313" key="1">
    <source>
        <dbReference type="EMBL" id="MXO83358.1"/>
    </source>
</evidence>
<organism evidence="1 2">
    <name type="scientific">Pontixanthobacter aestiaquae</name>
    <dbReference type="NCBI Taxonomy" id="1509367"/>
    <lineage>
        <taxon>Bacteria</taxon>
        <taxon>Pseudomonadati</taxon>
        <taxon>Pseudomonadota</taxon>
        <taxon>Alphaproteobacteria</taxon>
        <taxon>Sphingomonadales</taxon>
        <taxon>Erythrobacteraceae</taxon>
        <taxon>Pontixanthobacter</taxon>
    </lineage>
</organism>
<evidence type="ECO:0000313" key="2">
    <source>
        <dbReference type="Proteomes" id="UP000460290"/>
    </source>
</evidence>
<evidence type="ECO:0008006" key="3">
    <source>
        <dbReference type="Google" id="ProtNLM"/>
    </source>
</evidence>
<comment type="caution">
    <text evidence="1">The sequence shown here is derived from an EMBL/GenBank/DDBJ whole genome shotgun (WGS) entry which is preliminary data.</text>
</comment>